<sequence>MAFFWPDDPLAGLPEIAPHPGRSESPSSAAVSSPPTSPIIQQNFTDIVNNILSEYQPIHASDDTAKVLRAFVDNLSGQGLSTLQSEMYEFAKNPHQLRQLRTFLTDAILKPMAAASGKRPPVTPSPNKSAAFEIELVMTQIEGSSRTGQSSLKEKCLRRDGNRCVISGLIDSEAFADMPPGERKGTGKTKTQCSHILPFALSKFEEKNATQTKNKATTWWALYHYFPALKNKIGADTINQPRNAITLALALHEEFGQFTFGFQATNEEHKYRMEILDGDSYYTRTLPAFAVVAQTDASVERTDPDMLDVHMRIGRILQVSGIGLAVLQSLARGNSGVYNIASDGSTDLER</sequence>
<gene>
    <name evidence="3" type="ORF">B0T25DRAFT_503122</name>
</gene>
<dbReference type="AlphaFoldDB" id="A0AAJ0MF85"/>
<proteinExistence type="predicted"/>
<evidence type="ECO:0000256" key="1">
    <source>
        <dbReference type="SAM" id="MobiDB-lite"/>
    </source>
</evidence>
<dbReference type="Pfam" id="PF13391">
    <property type="entry name" value="HNH_2"/>
    <property type="match status" value="1"/>
</dbReference>
<accession>A0AAJ0MF85</accession>
<organism evidence="3 4">
    <name type="scientific">Lasiosphaeria hispida</name>
    <dbReference type="NCBI Taxonomy" id="260671"/>
    <lineage>
        <taxon>Eukaryota</taxon>
        <taxon>Fungi</taxon>
        <taxon>Dikarya</taxon>
        <taxon>Ascomycota</taxon>
        <taxon>Pezizomycotina</taxon>
        <taxon>Sordariomycetes</taxon>
        <taxon>Sordariomycetidae</taxon>
        <taxon>Sordariales</taxon>
        <taxon>Lasiosphaeriaceae</taxon>
        <taxon>Lasiosphaeria</taxon>
    </lineage>
</organism>
<comment type="caution">
    <text evidence="3">The sequence shown here is derived from an EMBL/GenBank/DDBJ whole genome shotgun (WGS) entry which is preliminary data.</text>
</comment>
<name>A0AAJ0MF85_9PEZI</name>
<evidence type="ECO:0000313" key="3">
    <source>
        <dbReference type="EMBL" id="KAK3353979.1"/>
    </source>
</evidence>
<dbReference type="Proteomes" id="UP001275084">
    <property type="component" value="Unassembled WGS sequence"/>
</dbReference>
<reference evidence="3" key="1">
    <citation type="journal article" date="2023" name="Mol. Phylogenet. Evol.">
        <title>Genome-scale phylogeny and comparative genomics of the fungal order Sordariales.</title>
        <authorList>
            <person name="Hensen N."/>
            <person name="Bonometti L."/>
            <person name="Westerberg I."/>
            <person name="Brannstrom I.O."/>
            <person name="Guillou S."/>
            <person name="Cros-Aarteil S."/>
            <person name="Calhoun S."/>
            <person name="Haridas S."/>
            <person name="Kuo A."/>
            <person name="Mondo S."/>
            <person name="Pangilinan J."/>
            <person name="Riley R."/>
            <person name="LaButti K."/>
            <person name="Andreopoulos B."/>
            <person name="Lipzen A."/>
            <person name="Chen C."/>
            <person name="Yan M."/>
            <person name="Daum C."/>
            <person name="Ng V."/>
            <person name="Clum A."/>
            <person name="Steindorff A."/>
            <person name="Ohm R.A."/>
            <person name="Martin F."/>
            <person name="Silar P."/>
            <person name="Natvig D.O."/>
            <person name="Lalanne C."/>
            <person name="Gautier V."/>
            <person name="Ament-Velasquez S.L."/>
            <person name="Kruys A."/>
            <person name="Hutchinson M.I."/>
            <person name="Powell A.J."/>
            <person name="Barry K."/>
            <person name="Miller A.N."/>
            <person name="Grigoriev I.V."/>
            <person name="Debuchy R."/>
            <person name="Gladieux P."/>
            <person name="Hiltunen Thoren M."/>
            <person name="Johannesson H."/>
        </authorList>
    </citation>
    <scope>NUCLEOTIDE SEQUENCE</scope>
    <source>
        <strain evidence="3">CBS 955.72</strain>
    </source>
</reference>
<feature type="region of interest" description="Disordered" evidence="1">
    <location>
        <begin position="1"/>
        <end position="36"/>
    </location>
</feature>
<feature type="compositionally biased region" description="Low complexity" evidence="1">
    <location>
        <begin position="23"/>
        <end position="34"/>
    </location>
</feature>
<feature type="domain" description="HNH nuclease" evidence="2">
    <location>
        <begin position="164"/>
        <end position="263"/>
    </location>
</feature>
<protein>
    <recommendedName>
        <fullName evidence="2">HNH nuclease domain-containing protein</fullName>
    </recommendedName>
</protein>
<keyword evidence="4" id="KW-1185">Reference proteome</keyword>
<reference evidence="3" key="2">
    <citation type="submission" date="2023-06" db="EMBL/GenBank/DDBJ databases">
        <authorList>
            <consortium name="Lawrence Berkeley National Laboratory"/>
            <person name="Haridas S."/>
            <person name="Hensen N."/>
            <person name="Bonometti L."/>
            <person name="Westerberg I."/>
            <person name="Brannstrom I.O."/>
            <person name="Guillou S."/>
            <person name="Cros-Aarteil S."/>
            <person name="Calhoun S."/>
            <person name="Kuo A."/>
            <person name="Mondo S."/>
            <person name="Pangilinan J."/>
            <person name="Riley R."/>
            <person name="Labutti K."/>
            <person name="Andreopoulos B."/>
            <person name="Lipzen A."/>
            <person name="Chen C."/>
            <person name="Yanf M."/>
            <person name="Daum C."/>
            <person name="Ng V."/>
            <person name="Clum A."/>
            <person name="Steindorff A."/>
            <person name="Ohm R."/>
            <person name="Martin F."/>
            <person name="Silar P."/>
            <person name="Natvig D."/>
            <person name="Lalanne C."/>
            <person name="Gautier V."/>
            <person name="Ament-Velasquez S.L."/>
            <person name="Kruys A."/>
            <person name="Hutchinson M.I."/>
            <person name="Powell A.J."/>
            <person name="Barry K."/>
            <person name="Miller A.N."/>
            <person name="Grigoriev I.V."/>
            <person name="Debuchy R."/>
            <person name="Gladieux P."/>
            <person name="Thoren M.H."/>
            <person name="Johannesson H."/>
        </authorList>
    </citation>
    <scope>NUCLEOTIDE SEQUENCE</scope>
    <source>
        <strain evidence="3">CBS 955.72</strain>
    </source>
</reference>
<feature type="non-terminal residue" evidence="3">
    <location>
        <position position="350"/>
    </location>
</feature>
<evidence type="ECO:0000259" key="2">
    <source>
        <dbReference type="Pfam" id="PF13391"/>
    </source>
</evidence>
<dbReference type="InterPro" id="IPR003615">
    <property type="entry name" value="HNH_nuc"/>
</dbReference>
<dbReference type="EMBL" id="JAUIQD010000004">
    <property type="protein sequence ID" value="KAK3353979.1"/>
    <property type="molecule type" value="Genomic_DNA"/>
</dbReference>
<evidence type="ECO:0000313" key="4">
    <source>
        <dbReference type="Proteomes" id="UP001275084"/>
    </source>
</evidence>